<dbReference type="GO" id="GO:0005829">
    <property type="term" value="C:cytosol"/>
    <property type="evidence" value="ECO:0007669"/>
    <property type="project" value="TreeGrafter"/>
</dbReference>
<evidence type="ECO:0000256" key="6">
    <source>
        <dbReference type="ARBA" id="ARBA00022962"/>
    </source>
</evidence>
<evidence type="ECO:0000256" key="8">
    <source>
        <dbReference type="PIRSR" id="PIRSR001589-1"/>
    </source>
</evidence>
<dbReference type="PROSITE" id="PS51278">
    <property type="entry name" value="GATASE_TYPE_2"/>
    <property type="match status" value="1"/>
</dbReference>
<comment type="pathway">
    <text evidence="1">Amino-acid biosynthesis; L-asparagine biosynthesis; L-asparagine from L-aspartate (L-Gln route): step 1/1.</text>
</comment>
<dbReference type="AlphaFoldDB" id="A0A1G6X4Q4"/>
<dbReference type="Pfam" id="PF00733">
    <property type="entry name" value="Asn_synthase"/>
    <property type="match status" value="1"/>
</dbReference>
<dbReference type="Gene3D" id="3.60.20.10">
    <property type="entry name" value="Glutamine Phosphoribosylpyrophosphate, subunit 1, domain 1"/>
    <property type="match status" value="1"/>
</dbReference>
<evidence type="ECO:0000256" key="4">
    <source>
        <dbReference type="ARBA" id="ARBA00022741"/>
    </source>
</evidence>
<sequence>MCRIAGIIDLNKPVAELQQEAKAMCNLMAHGGPDGEGYYFDEEKGLVFGHRRLALIDLSPAGQQPMSIHNGHLTITYNGEIYNFQELKKELVEAGFDFVSHCDTEVILAAYQRWGVASFSRLNGMFAFALHDQLEAKTFLVRDPSGIKPLYYYNEEGKLIFSSEVKAFSETDLQLSELPEWKVYFLAFGHLPEPYTTLAQVKMLPKGSYLSWDHQLQQASITAYYRSNLKEYCKDQQRAETALIEIFKEAIARHLISDAPIGVFLSGGIDSSLLTLLSAQSLGNGQHLKTISINFSEQQFSEQVYQDRIAKQTQSEHAAFLIDKDSFEKHLPTALAAMDQPTTDGINSWFVNYFAKEKGLKAVLSGIGGDELFGGYPAFKRMKMVRLLSKLPRFILKKGIHFKQTHLKRAYYLSYKNTAGKYLFLRGIYAPTEIASILNMKIDKVDEILQSMLMPVIPDNLTAEQEAGWLEFNLYMQNQLLKDTDAMSMQHGIEVRVPFLDKDLIQLLDYTSAAIRYQQAKPKGFLIDTFKNILPEAIWNREKMGFTFPFQTWLQANDFFLKALNTVNPKVTELKAAFVQGELHWSKAIALYQLERWENGKLKNRTDLDRVIPTDINNA</sequence>
<evidence type="ECO:0000259" key="10">
    <source>
        <dbReference type="PROSITE" id="PS51278"/>
    </source>
</evidence>
<dbReference type="CDD" id="cd01991">
    <property type="entry name" value="Asn_synthase_B_C"/>
    <property type="match status" value="1"/>
</dbReference>
<evidence type="ECO:0000313" key="12">
    <source>
        <dbReference type="Proteomes" id="UP000199455"/>
    </source>
</evidence>
<dbReference type="InterPro" id="IPR006426">
    <property type="entry name" value="Asn_synth_AEB"/>
</dbReference>
<feature type="active site" description="For GATase activity" evidence="8">
    <location>
        <position position="2"/>
    </location>
</feature>
<evidence type="ECO:0000313" key="11">
    <source>
        <dbReference type="EMBL" id="SDD73098.1"/>
    </source>
</evidence>
<feature type="binding site" evidence="9">
    <location>
        <position position="293"/>
    </location>
    <ligand>
        <name>ATP</name>
        <dbReference type="ChEBI" id="CHEBI:30616"/>
    </ligand>
</feature>
<evidence type="ECO:0000256" key="3">
    <source>
        <dbReference type="ARBA" id="ARBA00012737"/>
    </source>
</evidence>
<keyword evidence="8" id="KW-0061">Asparagine biosynthesis</keyword>
<dbReference type="NCBIfam" id="TIGR01536">
    <property type="entry name" value="asn_synth_AEB"/>
    <property type="match status" value="1"/>
</dbReference>
<dbReference type="STRING" id="390242.SAMN04488024_107221"/>
<dbReference type="InterPro" id="IPR051786">
    <property type="entry name" value="ASN_synthetase/amidase"/>
</dbReference>
<dbReference type="GO" id="GO:0006529">
    <property type="term" value="P:asparagine biosynthetic process"/>
    <property type="evidence" value="ECO:0007669"/>
    <property type="project" value="UniProtKB-KW"/>
</dbReference>
<dbReference type="InterPro" id="IPR017932">
    <property type="entry name" value="GATase_2_dom"/>
</dbReference>
<organism evidence="11 12">
    <name type="scientific">Pedobacter soli</name>
    <dbReference type="NCBI Taxonomy" id="390242"/>
    <lineage>
        <taxon>Bacteria</taxon>
        <taxon>Pseudomonadati</taxon>
        <taxon>Bacteroidota</taxon>
        <taxon>Sphingobacteriia</taxon>
        <taxon>Sphingobacteriales</taxon>
        <taxon>Sphingobacteriaceae</taxon>
        <taxon>Pedobacter</taxon>
    </lineage>
</organism>
<dbReference type="CDD" id="cd00712">
    <property type="entry name" value="AsnB"/>
    <property type="match status" value="1"/>
</dbReference>
<proteinExistence type="inferred from homology"/>
<dbReference type="SUPFAM" id="SSF52402">
    <property type="entry name" value="Adenine nucleotide alpha hydrolases-like"/>
    <property type="match status" value="1"/>
</dbReference>
<accession>A0A1G6X4Q4</accession>
<keyword evidence="6 8" id="KW-0315">Glutamine amidotransferase</keyword>
<reference evidence="12" key="1">
    <citation type="submission" date="2016-10" db="EMBL/GenBank/DDBJ databases">
        <authorList>
            <person name="Varghese N."/>
            <person name="Submissions S."/>
        </authorList>
    </citation>
    <scope>NUCLEOTIDE SEQUENCE [LARGE SCALE GENOMIC DNA]</scope>
    <source>
        <strain evidence="12">DSM 18609</strain>
    </source>
</reference>
<dbReference type="InterPro" id="IPR033738">
    <property type="entry name" value="AsnB_N"/>
</dbReference>
<keyword evidence="5 9" id="KW-0067">ATP-binding</keyword>
<dbReference type="InterPro" id="IPR014729">
    <property type="entry name" value="Rossmann-like_a/b/a_fold"/>
</dbReference>
<dbReference type="Pfam" id="PF13537">
    <property type="entry name" value="GATase_7"/>
    <property type="match status" value="1"/>
</dbReference>
<dbReference type="GO" id="GO:0005524">
    <property type="term" value="F:ATP binding"/>
    <property type="evidence" value="ECO:0007669"/>
    <property type="project" value="UniProtKB-KW"/>
</dbReference>
<evidence type="ECO:0000256" key="5">
    <source>
        <dbReference type="ARBA" id="ARBA00022840"/>
    </source>
</evidence>
<dbReference type="Gene3D" id="3.40.50.620">
    <property type="entry name" value="HUPs"/>
    <property type="match status" value="1"/>
</dbReference>
<dbReference type="GO" id="GO:0004066">
    <property type="term" value="F:asparagine synthase (glutamine-hydrolyzing) activity"/>
    <property type="evidence" value="ECO:0007669"/>
    <property type="project" value="UniProtKB-EC"/>
</dbReference>
<keyword evidence="4 9" id="KW-0547">Nucleotide-binding</keyword>
<name>A0A1G6X4Q4_9SPHI</name>
<dbReference type="PIRSF" id="PIRSF001589">
    <property type="entry name" value="Asn_synthetase_glu-h"/>
    <property type="match status" value="1"/>
</dbReference>
<feature type="binding site" evidence="9">
    <location>
        <position position="103"/>
    </location>
    <ligand>
        <name>L-glutamine</name>
        <dbReference type="ChEBI" id="CHEBI:58359"/>
    </ligand>
</feature>
<dbReference type="PANTHER" id="PTHR43284">
    <property type="entry name" value="ASPARAGINE SYNTHETASE (GLUTAMINE-HYDROLYZING)"/>
    <property type="match status" value="1"/>
</dbReference>
<dbReference type="SUPFAM" id="SSF56235">
    <property type="entry name" value="N-terminal nucleophile aminohydrolases (Ntn hydrolases)"/>
    <property type="match status" value="1"/>
</dbReference>
<evidence type="ECO:0000256" key="7">
    <source>
        <dbReference type="ARBA" id="ARBA00048741"/>
    </source>
</evidence>
<comment type="similarity">
    <text evidence="2">Belongs to the asparagine synthetase family.</text>
</comment>
<dbReference type="Proteomes" id="UP000199455">
    <property type="component" value="Unassembled WGS sequence"/>
</dbReference>
<dbReference type="EMBL" id="FMZH01000007">
    <property type="protein sequence ID" value="SDD73098.1"/>
    <property type="molecule type" value="Genomic_DNA"/>
</dbReference>
<evidence type="ECO:0000256" key="9">
    <source>
        <dbReference type="PIRSR" id="PIRSR001589-2"/>
    </source>
</evidence>
<dbReference type="InterPro" id="IPR029055">
    <property type="entry name" value="Ntn_hydrolases_N"/>
</dbReference>
<feature type="domain" description="Glutamine amidotransferase type-2" evidence="10">
    <location>
        <begin position="2"/>
        <end position="215"/>
    </location>
</feature>
<gene>
    <name evidence="11" type="ORF">SAMN04488024_107221</name>
</gene>
<keyword evidence="8" id="KW-0028">Amino-acid biosynthesis</keyword>
<keyword evidence="12" id="KW-1185">Reference proteome</keyword>
<dbReference type="InterPro" id="IPR001962">
    <property type="entry name" value="Asn_synthase"/>
</dbReference>
<comment type="catalytic activity">
    <reaction evidence="7">
        <text>L-aspartate + L-glutamine + ATP + H2O = L-asparagine + L-glutamate + AMP + diphosphate + H(+)</text>
        <dbReference type="Rhea" id="RHEA:12228"/>
        <dbReference type="ChEBI" id="CHEBI:15377"/>
        <dbReference type="ChEBI" id="CHEBI:15378"/>
        <dbReference type="ChEBI" id="CHEBI:29985"/>
        <dbReference type="ChEBI" id="CHEBI:29991"/>
        <dbReference type="ChEBI" id="CHEBI:30616"/>
        <dbReference type="ChEBI" id="CHEBI:33019"/>
        <dbReference type="ChEBI" id="CHEBI:58048"/>
        <dbReference type="ChEBI" id="CHEBI:58359"/>
        <dbReference type="ChEBI" id="CHEBI:456215"/>
        <dbReference type="EC" id="6.3.5.4"/>
    </reaction>
</comment>
<evidence type="ECO:0000256" key="1">
    <source>
        <dbReference type="ARBA" id="ARBA00005187"/>
    </source>
</evidence>
<dbReference type="RefSeq" id="WP_090770507.1">
    <property type="nucleotide sequence ID" value="NZ_FMZH01000007.1"/>
</dbReference>
<protein>
    <recommendedName>
        <fullName evidence="3">asparagine synthase (glutamine-hydrolyzing)</fullName>
        <ecNumber evidence="3">6.3.5.4</ecNumber>
    </recommendedName>
</protein>
<feature type="binding site" evidence="9">
    <location>
        <begin position="365"/>
        <end position="366"/>
    </location>
    <ligand>
        <name>ATP</name>
        <dbReference type="ChEBI" id="CHEBI:30616"/>
    </ligand>
</feature>
<dbReference type="EC" id="6.3.5.4" evidence="3"/>
<dbReference type="PANTHER" id="PTHR43284:SF1">
    <property type="entry name" value="ASPARAGINE SYNTHETASE"/>
    <property type="match status" value="1"/>
</dbReference>
<evidence type="ECO:0000256" key="2">
    <source>
        <dbReference type="ARBA" id="ARBA00005752"/>
    </source>
</evidence>